<protein>
    <submittedName>
        <fullName evidence="3 4">Uncharacterized protein</fullName>
    </submittedName>
</protein>
<dbReference type="InterPro" id="IPR025066">
    <property type="entry name" value="CCDC174-like"/>
</dbReference>
<dbReference type="RefSeq" id="XP_024364192.1">
    <property type="nucleotide sequence ID" value="XM_024508424.2"/>
</dbReference>
<evidence type="ECO:0000256" key="1">
    <source>
        <dbReference type="ARBA" id="ARBA00023054"/>
    </source>
</evidence>
<dbReference type="KEGG" id="ppp:112276762"/>
<dbReference type="EnsemblPlants" id="Pp3c24_15440V3.1">
    <property type="protein sequence ID" value="Pp3c24_15440V3.1"/>
    <property type="gene ID" value="Pp3c24_15440"/>
</dbReference>
<feature type="compositionally biased region" description="Basic and acidic residues" evidence="2">
    <location>
        <begin position="152"/>
        <end position="166"/>
    </location>
</feature>
<dbReference type="PaxDb" id="3218-PP1S178_69V6.1"/>
<dbReference type="GO" id="GO:0005634">
    <property type="term" value="C:nucleus"/>
    <property type="evidence" value="ECO:0000318"/>
    <property type="project" value="GO_Central"/>
</dbReference>
<dbReference type="GeneID" id="112276762"/>
<gene>
    <name evidence="4" type="primary">LOC112276762</name>
    <name evidence="3" type="ORF">PHYPA_029116</name>
</gene>
<dbReference type="Proteomes" id="UP000006727">
    <property type="component" value="Chromosome 24"/>
</dbReference>
<feature type="region of interest" description="Disordered" evidence="2">
    <location>
        <begin position="152"/>
        <end position="192"/>
    </location>
</feature>
<proteinExistence type="predicted"/>
<dbReference type="EMBL" id="ABEU02000024">
    <property type="protein sequence ID" value="PNR28524.1"/>
    <property type="molecule type" value="Genomic_DNA"/>
</dbReference>
<feature type="region of interest" description="Disordered" evidence="2">
    <location>
        <begin position="205"/>
        <end position="230"/>
    </location>
</feature>
<dbReference type="PANTHER" id="PTHR15885:SF1">
    <property type="entry name" value="COILED-COIL DOMAIN-CONTAINING PROTEIN 174"/>
    <property type="match status" value="1"/>
</dbReference>
<dbReference type="OMA" id="KYCVDFL"/>
<accession>A0A2K1IGX9</accession>
<reference evidence="3 5" key="1">
    <citation type="journal article" date="2008" name="Science">
        <title>The Physcomitrella genome reveals evolutionary insights into the conquest of land by plants.</title>
        <authorList>
            <person name="Rensing S."/>
            <person name="Lang D."/>
            <person name="Zimmer A."/>
            <person name="Terry A."/>
            <person name="Salamov A."/>
            <person name="Shapiro H."/>
            <person name="Nishiyama T."/>
            <person name="Perroud P.-F."/>
            <person name="Lindquist E."/>
            <person name="Kamisugi Y."/>
            <person name="Tanahashi T."/>
            <person name="Sakakibara K."/>
            <person name="Fujita T."/>
            <person name="Oishi K."/>
            <person name="Shin-I T."/>
            <person name="Kuroki Y."/>
            <person name="Toyoda A."/>
            <person name="Suzuki Y."/>
            <person name="Hashimoto A."/>
            <person name="Yamaguchi K."/>
            <person name="Sugano A."/>
            <person name="Kohara Y."/>
            <person name="Fujiyama A."/>
            <person name="Anterola A."/>
            <person name="Aoki S."/>
            <person name="Ashton N."/>
            <person name="Barbazuk W.B."/>
            <person name="Barker E."/>
            <person name="Bennetzen J."/>
            <person name="Bezanilla M."/>
            <person name="Blankenship R."/>
            <person name="Cho S.H."/>
            <person name="Dutcher S."/>
            <person name="Estelle M."/>
            <person name="Fawcett J.A."/>
            <person name="Gundlach H."/>
            <person name="Hanada K."/>
            <person name="Heyl A."/>
            <person name="Hicks K.A."/>
            <person name="Hugh J."/>
            <person name="Lohr M."/>
            <person name="Mayer K."/>
            <person name="Melkozernov A."/>
            <person name="Murata T."/>
            <person name="Nelson D."/>
            <person name="Pils B."/>
            <person name="Prigge M."/>
            <person name="Reiss B."/>
            <person name="Renner T."/>
            <person name="Rombauts S."/>
            <person name="Rushton P."/>
            <person name="Sanderfoot A."/>
            <person name="Schween G."/>
            <person name="Shiu S.-H."/>
            <person name="Stueber K."/>
            <person name="Theodoulou F.L."/>
            <person name="Tu H."/>
            <person name="Van de Peer Y."/>
            <person name="Verrier P.J."/>
            <person name="Waters E."/>
            <person name="Wood A."/>
            <person name="Yang L."/>
            <person name="Cove D."/>
            <person name="Cuming A."/>
            <person name="Hasebe M."/>
            <person name="Lucas S."/>
            <person name="Mishler D.B."/>
            <person name="Reski R."/>
            <person name="Grigoriev I."/>
            <person name="Quatrano R.S."/>
            <person name="Boore J.L."/>
        </authorList>
    </citation>
    <scope>NUCLEOTIDE SEQUENCE [LARGE SCALE GENOMIC DNA]</scope>
    <source>
        <strain evidence="4 5">cv. Gransden 2004</strain>
    </source>
</reference>
<dbReference type="STRING" id="3218.A0A2K1IGX9"/>
<dbReference type="Gramene" id="Pp3c24_15440V3.1">
    <property type="protein sequence ID" value="Pp3c24_15440V3.1"/>
    <property type="gene ID" value="Pp3c24_15440"/>
</dbReference>
<sequence>MEDGKEKRERDTSRVDSLGWLTESAVMPKKQRVIEGVGPSSIVELRAQLYRTQEDVKRAKVLGVDPDVFRPKKKVDVLSKKNSGVEDRASRDKLQLKASKDGVDSYAALEKKAELYDKLTRGELPDEEEKEKYSVDFLRKGSLSDEALEIERERLGDSKHDSRESFETSGVDAGTSEAKPMSGVGWGLGKSTGLSHEQKQLIREVNIETKEAREKANDLKLRRQKEAEKKREKLRLAFLKKQVEKLKSSGGAQKGTIASEPSKENATKQDGTLSH</sequence>
<dbReference type="Gramene" id="Pp3c24_15440V3.2">
    <property type="protein sequence ID" value="Pp3c24_15440V3.2"/>
    <property type="gene ID" value="Pp3c24_15440"/>
</dbReference>
<organism evidence="3">
    <name type="scientific">Physcomitrium patens</name>
    <name type="common">Spreading-leaved earth moss</name>
    <name type="synonym">Physcomitrella patens</name>
    <dbReference type="NCBI Taxonomy" id="3218"/>
    <lineage>
        <taxon>Eukaryota</taxon>
        <taxon>Viridiplantae</taxon>
        <taxon>Streptophyta</taxon>
        <taxon>Embryophyta</taxon>
        <taxon>Bryophyta</taxon>
        <taxon>Bryophytina</taxon>
        <taxon>Bryopsida</taxon>
        <taxon>Funariidae</taxon>
        <taxon>Funariales</taxon>
        <taxon>Funariaceae</taxon>
        <taxon>Physcomitrium</taxon>
    </lineage>
</organism>
<reference evidence="4" key="3">
    <citation type="submission" date="2020-12" db="UniProtKB">
        <authorList>
            <consortium name="EnsemblPlants"/>
        </authorList>
    </citation>
    <scope>IDENTIFICATION</scope>
</reference>
<name>A0A2K1IGX9_PHYPA</name>
<dbReference type="AlphaFoldDB" id="A0A2K1IGX9"/>
<evidence type="ECO:0000313" key="3">
    <source>
        <dbReference type="EMBL" id="PNR28524.1"/>
    </source>
</evidence>
<dbReference type="EnsemblPlants" id="Pp3c24_15440V3.2">
    <property type="protein sequence ID" value="Pp3c24_15440V3.2"/>
    <property type="gene ID" value="Pp3c24_15440"/>
</dbReference>
<reference evidence="3 5" key="2">
    <citation type="journal article" date="2018" name="Plant J.">
        <title>The Physcomitrella patens chromosome-scale assembly reveals moss genome structure and evolution.</title>
        <authorList>
            <person name="Lang D."/>
            <person name="Ullrich K.K."/>
            <person name="Murat F."/>
            <person name="Fuchs J."/>
            <person name="Jenkins J."/>
            <person name="Haas F.B."/>
            <person name="Piednoel M."/>
            <person name="Gundlach H."/>
            <person name="Van Bel M."/>
            <person name="Meyberg R."/>
            <person name="Vives C."/>
            <person name="Morata J."/>
            <person name="Symeonidi A."/>
            <person name="Hiss M."/>
            <person name="Muchero W."/>
            <person name="Kamisugi Y."/>
            <person name="Saleh O."/>
            <person name="Blanc G."/>
            <person name="Decker E.L."/>
            <person name="van Gessel N."/>
            <person name="Grimwood J."/>
            <person name="Hayes R.D."/>
            <person name="Graham S.W."/>
            <person name="Gunter L.E."/>
            <person name="McDaniel S.F."/>
            <person name="Hoernstein S.N.W."/>
            <person name="Larsson A."/>
            <person name="Li F.W."/>
            <person name="Perroud P.F."/>
            <person name="Phillips J."/>
            <person name="Ranjan P."/>
            <person name="Rokshar D.S."/>
            <person name="Rothfels C.J."/>
            <person name="Schneider L."/>
            <person name="Shu S."/>
            <person name="Stevenson D.W."/>
            <person name="Thummler F."/>
            <person name="Tillich M."/>
            <person name="Villarreal Aguilar J.C."/>
            <person name="Widiez T."/>
            <person name="Wong G.K."/>
            <person name="Wymore A."/>
            <person name="Zhang Y."/>
            <person name="Zimmer A.D."/>
            <person name="Quatrano R.S."/>
            <person name="Mayer K.F.X."/>
            <person name="Goodstein D."/>
            <person name="Casacuberta J.M."/>
            <person name="Vandepoele K."/>
            <person name="Reski R."/>
            <person name="Cuming A.C."/>
            <person name="Tuskan G.A."/>
            <person name="Maumus F."/>
            <person name="Salse J."/>
            <person name="Schmutz J."/>
            <person name="Rensing S.A."/>
        </authorList>
    </citation>
    <scope>NUCLEOTIDE SEQUENCE [LARGE SCALE GENOMIC DNA]</scope>
    <source>
        <strain evidence="4 5">cv. Gransden 2004</strain>
    </source>
</reference>
<keyword evidence="1" id="KW-0175">Coiled coil</keyword>
<feature type="region of interest" description="Disordered" evidence="2">
    <location>
        <begin position="245"/>
        <end position="275"/>
    </location>
</feature>
<dbReference type="PANTHER" id="PTHR15885">
    <property type="entry name" value="COILED-COIL DOMAIN-CONTAINING PROTEIN 174"/>
    <property type="match status" value="1"/>
</dbReference>
<evidence type="ECO:0000256" key="2">
    <source>
        <dbReference type="SAM" id="MobiDB-lite"/>
    </source>
</evidence>
<keyword evidence="5" id="KW-1185">Reference proteome</keyword>
<evidence type="ECO:0000313" key="5">
    <source>
        <dbReference type="Proteomes" id="UP000006727"/>
    </source>
</evidence>
<evidence type="ECO:0000313" key="4">
    <source>
        <dbReference type="EnsemblPlants" id="Pp3c24_15440V3.1"/>
    </source>
</evidence>
<dbReference type="OrthoDB" id="333551at2759"/>